<dbReference type="PANTHER" id="PTHR43677">
    <property type="entry name" value="SHORT-CHAIN DEHYDROGENASE/REDUCTASE"/>
    <property type="match status" value="1"/>
</dbReference>
<dbReference type="InterPro" id="IPR036291">
    <property type="entry name" value="NAD(P)-bd_dom_sf"/>
</dbReference>
<evidence type="ECO:0000259" key="1">
    <source>
        <dbReference type="SMART" id="SM00829"/>
    </source>
</evidence>
<sequence length="315" mass="33786">MKAAVVRDFKQGPQYEKNFSEPNVDENQVMIDVTASALSNRARGDATGTHYAAEGILPMVPGVDGVGLLPTGEKVFFVGNGGFAERVAIKKGHWVGVPKQLDDQKIAGMMNPALSSWMALKYRAHFQKGQSVMILGATGNAGMLAVQIAKRMGATEIIAVGRNQDKLEALLDLGATATIRLTDDVKAYQDQLAAAGRQVDVVLDNLWGDITANAMKAIIPNRTHDEQELKWVEIGSIAGQAAPIPGAAFRAVKLQLIGSGQGSVGVKDMIQSFNDIIAAEVSQPFAFTVKTVGLSEIEKYWTIPSSERLVFVPTH</sequence>
<dbReference type="Gene3D" id="3.90.180.10">
    <property type="entry name" value="Medium-chain alcohol dehydrogenases, catalytic domain"/>
    <property type="match status" value="1"/>
</dbReference>
<reference evidence="2 3" key="1">
    <citation type="submission" date="2019-06" db="EMBL/GenBank/DDBJ databases">
        <title>Genome analyses of bacteria isolated from kimchi.</title>
        <authorList>
            <person name="Lee S."/>
            <person name="Ahn S."/>
            <person name="Roh S."/>
        </authorList>
    </citation>
    <scope>NUCLEOTIDE SEQUENCE [LARGE SCALE GENOMIC DNA]</scope>
    <source>
        <strain evidence="2 3">CBA3630</strain>
    </source>
</reference>
<protein>
    <submittedName>
        <fullName evidence="2">Zinc-binding alcohol dehydrogenase family protein</fullName>
    </submittedName>
</protein>
<dbReference type="Proteomes" id="UP000321296">
    <property type="component" value="Chromosome"/>
</dbReference>
<dbReference type="EMBL" id="CP042383">
    <property type="protein sequence ID" value="QEA41851.1"/>
    <property type="molecule type" value="Genomic_DNA"/>
</dbReference>
<evidence type="ECO:0000313" key="3">
    <source>
        <dbReference type="Proteomes" id="UP000321296"/>
    </source>
</evidence>
<dbReference type="RefSeq" id="WP_147651262.1">
    <property type="nucleotide sequence ID" value="NZ_CP042383.1"/>
</dbReference>
<evidence type="ECO:0000313" key="2">
    <source>
        <dbReference type="EMBL" id="QEA41851.1"/>
    </source>
</evidence>
<dbReference type="KEGG" id="lpse:FGL85_04785"/>
<dbReference type="Pfam" id="PF00107">
    <property type="entry name" value="ADH_zinc_N"/>
    <property type="match status" value="1"/>
</dbReference>
<feature type="domain" description="Enoyl reductase (ER)" evidence="1">
    <location>
        <begin position="12"/>
        <end position="294"/>
    </location>
</feature>
<accession>A0A5B8SZG5</accession>
<name>A0A5B8SZG5_LEUPS</name>
<dbReference type="PANTHER" id="PTHR43677:SF11">
    <property type="entry name" value="ZINC-CONTAINING ALCOHOL DEHYDROGENASE"/>
    <property type="match status" value="1"/>
</dbReference>
<dbReference type="InterPro" id="IPR051397">
    <property type="entry name" value="Zn-ADH-like_protein"/>
</dbReference>
<dbReference type="InterPro" id="IPR011032">
    <property type="entry name" value="GroES-like_sf"/>
</dbReference>
<gene>
    <name evidence="2" type="ORF">FGL85_04785</name>
</gene>
<dbReference type="SUPFAM" id="SSF51735">
    <property type="entry name" value="NAD(P)-binding Rossmann-fold domains"/>
    <property type="match status" value="1"/>
</dbReference>
<dbReference type="SMART" id="SM00829">
    <property type="entry name" value="PKS_ER"/>
    <property type="match status" value="1"/>
</dbReference>
<organism evidence="2 3">
    <name type="scientific">Leuconostoc pseudomesenteroides</name>
    <dbReference type="NCBI Taxonomy" id="33968"/>
    <lineage>
        <taxon>Bacteria</taxon>
        <taxon>Bacillati</taxon>
        <taxon>Bacillota</taxon>
        <taxon>Bacilli</taxon>
        <taxon>Lactobacillales</taxon>
        <taxon>Lactobacillaceae</taxon>
        <taxon>Leuconostoc</taxon>
    </lineage>
</organism>
<dbReference type="GO" id="GO:0016491">
    <property type="term" value="F:oxidoreductase activity"/>
    <property type="evidence" value="ECO:0007669"/>
    <property type="project" value="InterPro"/>
</dbReference>
<proteinExistence type="predicted"/>
<dbReference type="InterPro" id="IPR013149">
    <property type="entry name" value="ADH-like_C"/>
</dbReference>
<dbReference type="AlphaFoldDB" id="A0A5B8SZG5"/>
<dbReference type="InterPro" id="IPR020843">
    <property type="entry name" value="ER"/>
</dbReference>
<dbReference type="SUPFAM" id="SSF50129">
    <property type="entry name" value="GroES-like"/>
    <property type="match status" value="1"/>
</dbReference>